<proteinExistence type="predicted"/>
<dbReference type="AlphaFoldDB" id="A0A0E9PI17"/>
<organism evidence="1">
    <name type="scientific">Anguilla anguilla</name>
    <name type="common">European freshwater eel</name>
    <name type="synonym">Muraena anguilla</name>
    <dbReference type="NCBI Taxonomy" id="7936"/>
    <lineage>
        <taxon>Eukaryota</taxon>
        <taxon>Metazoa</taxon>
        <taxon>Chordata</taxon>
        <taxon>Craniata</taxon>
        <taxon>Vertebrata</taxon>
        <taxon>Euteleostomi</taxon>
        <taxon>Actinopterygii</taxon>
        <taxon>Neopterygii</taxon>
        <taxon>Teleostei</taxon>
        <taxon>Anguilliformes</taxon>
        <taxon>Anguillidae</taxon>
        <taxon>Anguilla</taxon>
    </lineage>
</organism>
<reference evidence="1" key="2">
    <citation type="journal article" date="2015" name="Fish Shellfish Immunol.">
        <title>Early steps in the European eel (Anguilla anguilla)-Vibrio vulnificus interaction in the gills: Role of the RtxA13 toxin.</title>
        <authorList>
            <person name="Callol A."/>
            <person name="Pajuelo D."/>
            <person name="Ebbesson L."/>
            <person name="Teles M."/>
            <person name="MacKenzie S."/>
            <person name="Amaro C."/>
        </authorList>
    </citation>
    <scope>NUCLEOTIDE SEQUENCE</scope>
</reference>
<protein>
    <submittedName>
        <fullName evidence="1">Uncharacterized protein</fullName>
    </submittedName>
</protein>
<accession>A0A0E9PI17</accession>
<sequence length="38" mass="4723">MRYTVYYVRMYKLTFTLHFSCLNVAFSRGVFFRKCPLY</sequence>
<name>A0A0E9PI17_ANGAN</name>
<reference evidence="1" key="1">
    <citation type="submission" date="2014-11" db="EMBL/GenBank/DDBJ databases">
        <authorList>
            <person name="Amaro Gonzalez C."/>
        </authorList>
    </citation>
    <scope>NUCLEOTIDE SEQUENCE</scope>
</reference>
<dbReference type="EMBL" id="GBXM01104341">
    <property type="protein sequence ID" value="JAH04236.1"/>
    <property type="molecule type" value="Transcribed_RNA"/>
</dbReference>
<evidence type="ECO:0000313" key="1">
    <source>
        <dbReference type="EMBL" id="JAH04236.1"/>
    </source>
</evidence>